<dbReference type="KEGG" id="mbak:MSBR3_1779"/>
<evidence type="ECO:0008006" key="4">
    <source>
        <dbReference type="Google" id="ProtNLM"/>
    </source>
</evidence>
<dbReference type="Pfam" id="PF11667">
    <property type="entry name" value="DUF3267"/>
    <property type="match status" value="1"/>
</dbReference>
<dbReference type="PATRIC" id="fig|1434107.4.peg.2293"/>
<proteinExistence type="predicted"/>
<organism evidence="2 3">
    <name type="scientific">Methanosarcina barkeri 3</name>
    <dbReference type="NCBI Taxonomy" id="1434107"/>
    <lineage>
        <taxon>Archaea</taxon>
        <taxon>Methanobacteriati</taxon>
        <taxon>Methanobacteriota</taxon>
        <taxon>Stenosarchaea group</taxon>
        <taxon>Methanomicrobia</taxon>
        <taxon>Methanosarcinales</taxon>
        <taxon>Methanosarcinaceae</taxon>
        <taxon>Methanosarcina</taxon>
    </lineage>
</organism>
<reference evidence="2" key="1">
    <citation type="submission" date="2014-07" db="EMBL/GenBank/DDBJ databases">
        <title>Methanogenic archaea and the global carbon cycle.</title>
        <authorList>
            <person name="Henriksen J.R."/>
            <person name="Luke J."/>
            <person name="Reinhart S."/>
            <person name="Benedict M.N."/>
            <person name="Youngblut N.D."/>
            <person name="Metcalf M.E."/>
            <person name="Whitaker R.J."/>
            <person name="Metcalf W.W."/>
        </authorList>
    </citation>
    <scope>NUCLEOTIDE SEQUENCE [LARGE SCALE GENOMIC DNA]</scope>
    <source>
        <strain evidence="2">3</strain>
    </source>
</reference>
<dbReference type="InterPro" id="IPR021683">
    <property type="entry name" value="DUF3267"/>
</dbReference>
<keyword evidence="1" id="KW-0472">Membrane</keyword>
<keyword evidence="1" id="KW-0812">Transmembrane</keyword>
<dbReference type="HOGENOM" id="CLU_114909_0_0_2"/>
<accession>A0A0E3SLZ5</accession>
<feature type="transmembrane region" description="Helical" evidence="1">
    <location>
        <begin position="113"/>
        <end position="132"/>
    </location>
</feature>
<dbReference type="EMBL" id="CP009517">
    <property type="protein sequence ID" value="AKB82357.1"/>
    <property type="molecule type" value="Genomic_DNA"/>
</dbReference>
<sequence>MAVLGIFSPFSLADVGISSLQTIKLTISLQDIVCLIGLIFIHELAHLVFVPGFLTSNKTFLGITYFGGFVYSEEEVSKSRYILITLAPFILLSIILPGILGVLDLLNPLAKVLILLNAMSSGVDILILILVLTQVPENACFTFNGIRTYWKRMDQSVPESN</sequence>
<evidence type="ECO:0000313" key="3">
    <source>
        <dbReference type="Proteomes" id="UP000033066"/>
    </source>
</evidence>
<protein>
    <recommendedName>
        <fullName evidence="4">Zincin peptidase</fullName>
    </recommendedName>
</protein>
<gene>
    <name evidence="2" type="ORF">MSBR3_1779</name>
</gene>
<feature type="transmembrane region" description="Helical" evidence="1">
    <location>
        <begin position="81"/>
        <end position="106"/>
    </location>
</feature>
<name>A0A0E3SLZ5_METBA</name>
<keyword evidence="3" id="KW-1185">Reference proteome</keyword>
<dbReference type="Proteomes" id="UP000033066">
    <property type="component" value="Chromosome"/>
</dbReference>
<keyword evidence="1" id="KW-1133">Transmembrane helix</keyword>
<evidence type="ECO:0000313" key="2">
    <source>
        <dbReference type="EMBL" id="AKB82357.1"/>
    </source>
</evidence>
<evidence type="ECO:0000256" key="1">
    <source>
        <dbReference type="SAM" id="Phobius"/>
    </source>
</evidence>
<dbReference type="AlphaFoldDB" id="A0A0E3SLZ5"/>